<dbReference type="Proteomes" id="UP000053681">
    <property type="component" value="Unassembled WGS sequence"/>
</dbReference>
<accession>A0A0V8JQW7</accession>
<dbReference type="AlphaFoldDB" id="A0A0V8JQW7"/>
<evidence type="ECO:0000313" key="2">
    <source>
        <dbReference type="Proteomes" id="UP000053681"/>
    </source>
</evidence>
<name>A0A0V8JQW7_9BACI</name>
<protein>
    <recommendedName>
        <fullName evidence="3">Fur-regulated basic protein FbpA</fullName>
    </recommendedName>
</protein>
<evidence type="ECO:0008006" key="3">
    <source>
        <dbReference type="Google" id="ProtNLM"/>
    </source>
</evidence>
<keyword evidence="2" id="KW-1185">Reference proteome</keyword>
<dbReference type="EMBL" id="LNQP01000005">
    <property type="protein sequence ID" value="KSU89475.1"/>
    <property type="molecule type" value="Genomic_DNA"/>
</dbReference>
<dbReference type="InterPro" id="IPR025072">
    <property type="entry name" value="Fur_reg_FbpA"/>
</dbReference>
<gene>
    <name evidence="1" type="ORF">AS180_02715</name>
</gene>
<organism evidence="1 2">
    <name type="scientific">Priestia veravalensis</name>
    <dbReference type="NCBI Taxonomy" id="1414648"/>
    <lineage>
        <taxon>Bacteria</taxon>
        <taxon>Bacillati</taxon>
        <taxon>Bacillota</taxon>
        <taxon>Bacilli</taxon>
        <taxon>Bacillales</taxon>
        <taxon>Bacillaceae</taxon>
        <taxon>Priestia</taxon>
    </lineage>
</organism>
<dbReference type="RefSeq" id="WP_025911010.1">
    <property type="nucleotide sequence ID" value="NZ_KQ758628.1"/>
</dbReference>
<dbReference type="GeneID" id="93682414"/>
<proteinExistence type="predicted"/>
<sequence>MQSYEQHLETQRERVLHQLINYGCYKAKDGRHLYELSMLELKTMYTEIQKQRINSVLGER</sequence>
<evidence type="ECO:0000313" key="1">
    <source>
        <dbReference type="EMBL" id="KSU89475.1"/>
    </source>
</evidence>
<dbReference type="Pfam" id="PF13076">
    <property type="entry name" value="Fur_reg_FbpA"/>
    <property type="match status" value="1"/>
</dbReference>
<reference evidence="1 2" key="1">
    <citation type="submission" date="2015-11" db="EMBL/GenBank/DDBJ databases">
        <title>Bacillus caseinolyticus sp nov.</title>
        <authorList>
            <person name="Dastager S.G."/>
            <person name="Mawlankar R."/>
        </authorList>
    </citation>
    <scope>NUCLEOTIDE SEQUENCE [LARGE SCALE GENOMIC DNA]</scope>
    <source>
        <strain evidence="1 2">SGD-V-76</strain>
    </source>
</reference>
<comment type="caution">
    <text evidence="1">The sequence shown here is derived from an EMBL/GenBank/DDBJ whole genome shotgun (WGS) entry which is preliminary data.</text>
</comment>